<keyword evidence="3" id="KW-1185">Reference proteome</keyword>
<organism evidence="3">
    <name type="scientific">Micromonas pusilla (strain CCMP1545)</name>
    <name type="common">Picoplanktonic green alga</name>
    <dbReference type="NCBI Taxonomy" id="564608"/>
    <lineage>
        <taxon>Eukaryota</taxon>
        <taxon>Viridiplantae</taxon>
        <taxon>Chlorophyta</taxon>
        <taxon>Mamiellophyceae</taxon>
        <taxon>Mamiellales</taxon>
        <taxon>Mamiellaceae</taxon>
        <taxon>Micromonas</taxon>
    </lineage>
</organism>
<dbReference type="Gene3D" id="3.40.1190.20">
    <property type="match status" value="1"/>
</dbReference>
<accession>C1MUZ3</accession>
<evidence type="ECO:0000313" key="2">
    <source>
        <dbReference type="EMBL" id="EEH56407.1"/>
    </source>
</evidence>
<dbReference type="SUPFAM" id="SSF53613">
    <property type="entry name" value="Ribokinase-like"/>
    <property type="match status" value="1"/>
</dbReference>
<dbReference type="OrthoDB" id="415590at2759"/>
<dbReference type="Pfam" id="PF00294">
    <property type="entry name" value="PfkB"/>
    <property type="match status" value="1"/>
</dbReference>
<dbReference type="STRING" id="564608.C1MUZ3"/>
<dbReference type="AlphaFoldDB" id="C1MUZ3"/>
<feature type="non-terminal residue" evidence="2">
    <location>
        <position position="1"/>
    </location>
</feature>
<dbReference type="KEGG" id="mpp:MICPUCDRAFT_5355"/>
<feature type="non-terminal residue" evidence="2">
    <location>
        <position position="229"/>
    </location>
</feature>
<dbReference type="InterPro" id="IPR029056">
    <property type="entry name" value="Ribokinase-like"/>
</dbReference>
<dbReference type="Proteomes" id="UP000001876">
    <property type="component" value="Unassembled WGS sequence"/>
</dbReference>
<dbReference type="PANTHER" id="PTHR47826:SF1">
    <property type="entry name" value="OS03G0164700 PROTEIN"/>
    <property type="match status" value="1"/>
</dbReference>
<proteinExistence type="predicted"/>
<reference evidence="2 3" key="1">
    <citation type="journal article" date="2009" name="Science">
        <title>Green evolution and dynamic adaptations revealed by genomes of the marine picoeukaryotes Micromonas.</title>
        <authorList>
            <person name="Worden A.Z."/>
            <person name="Lee J.H."/>
            <person name="Mock T."/>
            <person name="Rouze P."/>
            <person name="Simmons M.P."/>
            <person name="Aerts A.L."/>
            <person name="Allen A.E."/>
            <person name="Cuvelier M.L."/>
            <person name="Derelle E."/>
            <person name="Everett M.V."/>
            <person name="Foulon E."/>
            <person name="Grimwood J."/>
            <person name="Gundlach H."/>
            <person name="Henrissat B."/>
            <person name="Napoli C."/>
            <person name="McDonald S.M."/>
            <person name="Parker M.S."/>
            <person name="Rombauts S."/>
            <person name="Salamov A."/>
            <person name="Von Dassow P."/>
            <person name="Badger J.H."/>
            <person name="Coutinho P.M."/>
            <person name="Demir E."/>
            <person name="Dubchak I."/>
            <person name="Gentemann C."/>
            <person name="Eikrem W."/>
            <person name="Gready J.E."/>
            <person name="John U."/>
            <person name="Lanier W."/>
            <person name="Lindquist E.A."/>
            <person name="Lucas S."/>
            <person name="Mayer K.F."/>
            <person name="Moreau H."/>
            <person name="Not F."/>
            <person name="Otillar R."/>
            <person name="Panaud O."/>
            <person name="Pangilinan J."/>
            <person name="Paulsen I."/>
            <person name="Piegu B."/>
            <person name="Poliakov A."/>
            <person name="Robbens S."/>
            <person name="Schmutz J."/>
            <person name="Toulza E."/>
            <person name="Wyss T."/>
            <person name="Zelensky A."/>
            <person name="Zhou K."/>
            <person name="Armbrust E.V."/>
            <person name="Bhattacharya D."/>
            <person name="Goodenough U.W."/>
            <person name="Van de Peer Y."/>
            <person name="Grigoriev I.V."/>
        </authorList>
    </citation>
    <scope>NUCLEOTIDE SEQUENCE [LARGE SCALE GENOMIC DNA]</scope>
    <source>
        <strain evidence="2 3">CCMP1545</strain>
    </source>
</reference>
<gene>
    <name evidence="2" type="ORF">MICPUCDRAFT_5355</name>
</gene>
<dbReference type="PANTHER" id="PTHR47826">
    <property type="entry name" value="OS03G0164700 PROTEIN"/>
    <property type="match status" value="1"/>
</dbReference>
<dbReference type="InterPro" id="IPR011611">
    <property type="entry name" value="PfkB_dom"/>
</dbReference>
<evidence type="ECO:0000259" key="1">
    <source>
        <dbReference type="Pfam" id="PF00294"/>
    </source>
</evidence>
<dbReference type="OMA" id="GWDESAC"/>
<evidence type="ECO:0000313" key="3">
    <source>
        <dbReference type="Proteomes" id="UP000001876"/>
    </source>
</evidence>
<feature type="domain" description="Carbohydrate kinase PfkB" evidence="1">
    <location>
        <begin position="48"/>
        <end position="228"/>
    </location>
</feature>
<protein>
    <submittedName>
        <fullName evidence="2">Predicted protein</fullName>
    </submittedName>
</protein>
<dbReference type="GeneID" id="9685027"/>
<sequence length="229" mass="23535">IDVVALGNMCVDVLLPPAPIPSPDALKTDASLASLDASAEAKDDARWEVGGNCNFLIAASRLGLRAECAGHVGDDAHGAFLVETLAAEGVPFRDLCAIASEDAQTETLKCFVLTDGAGGHAFCSRYDLGPWPLLSRVDVVDEGAASALARCSAVFVNGFVFDELSPAAVRSAISLAKLNAAGVFFDPGPRAFTFVSGDAGRKEALDTILAATDVILATLEEAAALAGIE</sequence>
<dbReference type="EMBL" id="GG663740">
    <property type="protein sequence ID" value="EEH56407.1"/>
    <property type="molecule type" value="Genomic_DNA"/>
</dbReference>
<name>C1MUZ3_MICPC</name>
<dbReference type="eggNOG" id="KOG2855">
    <property type="taxonomic scope" value="Eukaryota"/>
</dbReference>
<dbReference type="RefSeq" id="XP_003059275.1">
    <property type="nucleotide sequence ID" value="XM_003059229.1"/>
</dbReference>